<dbReference type="FunFam" id="1.25.40.20:FF:000360">
    <property type="entry name" value="Ankyrin repeat domain 33"/>
    <property type="match status" value="1"/>
</dbReference>
<dbReference type="InterPro" id="IPR036770">
    <property type="entry name" value="Ankyrin_rpt-contain_sf"/>
</dbReference>
<dbReference type="PROSITE" id="PS50297">
    <property type="entry name" value="ANK_REP_REGION"/>
    <property type="match status" value="2"/>
</dbReference>
<feature type="repeat" description="ANK" evidence="3">
    <location>
        <begin position="159"/>
        <end position="191"/>
    </location>
</feature>
<dbReference type="Proteomes" id="UP000299084">
    <property type="component" value="Unassembled WGS sequence"/>
</dbReference>
<dbReference type="SUPFAM" id="SSF48403">
    <property type="entry name" value="Ankyrin repeat"/>
    <property type="match status" value="1"/>
</dbReference>
<feature type="compositionally biased region" description="Pro residues" evidence="4">
    <location>
        <begin position="352"/>
        <end position="367"/>
    </location>
</feature>
<dbReference type="SMART" id="SM00248">
    <property type="entry name" value="ANK"/>
    <property type="match status" value="5"/>
</dbReference>
<name>A0A5N4DER5_CAMDR</name>
<gene>
    <name evidence="5" type="ORF">Cadr_000016831</name>
</gene>
<feature type="region of interest" description="Disordered" evidence="4">
    <location>
        <begin position="1"/>
        <end position="22"/>
    </location>
</feature>
<keyword evidence="6" id="KW-1185">Reference proteome</keyword>
<dbReference type="AlphaFoldDB" id="A0A5N4DER5"/>
<feature type="repeat" description="ANK" evidence="3">
    <location>
        <begin position="194"/>
        <end position="226"/>
    </location>
</feature>
<proteinExistence type="predicted"/>
<dbReference type="Pfam" id="PF12796">
    <property type="entry name" value="Ank_2"/>
    <property type="match status" value="1"/>
</dbReference>
<keyword evidence="1" id="KW-0677">Repeat</keyword>
<keyword evidence="2 3" id="KW-0040">ANK repeat</keyword>
<dbReference type="PANTHER" id="PTHR24173">
    <property type="entry name" value="ANKYRIN REPEAT CONTAINING"/>
    <property type="match status" value="1"/>
</dbReference>
<evidence type="ECO:0000313" key="5">
    <source>
        <dbReference type="EMBL" id="KAB1269559.1"/>
    </source>
</evidence>
<feature type="region of interest" description="Disordered" evidence="4">
    <location>
        <begin position="333"/>
        <end position="367"/>
    </location>
</feature>
<dbReference type="EMBL" id="JWIN03000012">
    <property type="protein sequence ID" value="KAB1269559.1"/>
    <property type="molecule type" value="Genomic_DNA"/>
</dbReference>
<accession>A0A5N4DER5</accession>
<evidence type="ECO:0000256" key="3">
    <source>
        <dbReference type="PROSITE-ProRule" id="PRU00023"/>
    </source>
</evidence>
<dbReference type="STRING" id="9838.ENSCDRP00005017993"/>
<dbReference type="Gene3D" id="1.25.40.20">
    <property type="entry name" value="Ankyrin repeat-containing domain"/>
    <property type="match status" value="1"/>
</dbReference>
<evidence type="ECO:0000313" key="6">
    <source>
        <dbReference type="Proteomes" id="UP000299084"/>
    </source>
</evidence>
<feature type="region of interest" description="Disordered" evidence="4">
    <location>
        <begin position="65"/>
        <end position="85"/>
    </location>
</feature>
<comment type="caution">
    <text evidence="5">The sequence shown here is derived from an EMBL/GenBank/DDBJ whole genome shotgun (WGS) entry which is preliminary data.</text>
</comment>
<sequence length="460" mass="50198">MSWSREELESLDSQPGGHFPGGQVVARIDQGWGFLQMVEGARHSLAHFGGTCQLLVPRMEEEELPLQKGGLDTSEALSSPDNETSAPGCTLGALYWACVRNDPAQLQAMLDDGVSPEEATQVDSNGRTGLMVACYQGFQSVVALLSRCPFLDVNQQDKEGDTALMLAAQAGHVPLVSLLINYYAGLDLERRDQRGLTALMKAAMRDRSECVAALLMAGADLTAVDPVRGKTALEWAFLTDSFDTVQRIRQLLRRPQVEQLSQHYQPEWPALPGLVAQAQAQAPPSLLERLQATLSLPFVQSPQEGGVLDHLVTVTTSLASPFLTTACHTLCPDQPPALGTRSKSVPELLGTAPPPPPCTPTPQPPAGNPWPRVFVPYQGPQGVLSMCPQWLQPRDSTSPRPLPPKILLSKAPSSFMQWKPEPRSSGNRRLALPLWRYQELRMERRRQEEAGLAQSQGKMG</sequence>
<protein>
    <submittedName>
        <fullName evidence="5">Photoreceptor ankyrin repeat protein</fullName>
    </submittedName>
</protein>
<reference evidence="5 6" key="1">
    <citation type="journal article" date="2019" name="Mol. Ecol. Resour.">
        <title>Improving Illumina assemblies with Hi-C and long reads: an example with the North African dromedary.</title>
        <authorList>
            <person name="Elbers J.P."/>
            <person name="Rogers M.F."/>
            <person name="Perelman P.L."/>
            <person name="Proskuryakova A.A."/>
            <person name="Serdyukova N.A."/>
            <person name="Johnson W.E."/>
            <person name="Horin P."/>
            <person name="Corander J."/>
            <person name="Murphy D."/>
            <person name="Burger P.A."/>
        </authorList>
    </citation>
    <scope>NUCLEOTIDE SEQUENCE [LARGE SCALE GENOMIC DNA]</scope>
    <source>
        <strain evidence="5">Drom800</strain>
        <tissue evidence="5">Blood</tissue>
    </source>
</reference>
<dbReference type="InterPro" id="IPR002110">
    <property type="entry name" value="Ankyrin_rpt"/>
</dbReference>
<dbReference type="PROSITE" id="PS50088">
    <property type="entry name" value="ANK_REPEAT"/>
    <property type="match status" value="2"/>
</dbReference>
<feature type="compositionally biased region" description="Polar residues" evidence="4">
    <location>
        <begin position="75"/>
        <end position="85"/>
    </location>
</feature>
<organism evidence="5 6">
    <name type="scientific">Camelus dromedarius</name>
    <name type="common">Dromedary</name>
    <name type="synonym">Arabian camel</name>
    <dbReference type="NCBI Taxonomy" id="9838"/>
    <lineage>
        <taxon>Eukaryota</taxon>
        <taxon>Metazoa</taxon>
        <taxon>Chordata</taxon>
        <taxon>Craniata</taxon>
        <taxon>Vertebrata</taxon>
        <taxon>Euteleostomi</taxon>
        <taxon>Mammalia</taxon>
        <taxon>Eutheria</taxon>
        <taxon>Laurasiatheria</taxon>
        <taxon>Artiodactyla</taxon>
        <taxon>Tylopoda</taxon>
        <taxon>Camelidae</taxon>
        <taxon>Camelus</taxon>
    </lineage>
</organism>
<evidence type="ECO:0000256" key="4">
    <source>
        <dbReference type="SAM" id="MobiDB-lite"/>
    </source>
</evidence>
<dbReference type="PANTHER" id="PTHR24173:SF29">
    <property type="entry name" value="PHOTORECEPTOR ANKYRIN REPEAT PROTEIN"/>
    <property type="match status" value="1"/>
</dbReference>
<keyword evidence="5" id="KW-0675">Receptor</keyword>
<evidence type="ECO:0000256" key="2">
    <source>
        <dbReference type="ARBA" id="ARBA00023043"/>
    </source>
</evidence>
<evidence type="ECO:0000256" key="1">
    <source>
        <dbReference type="ARBA" id="ARBA00022737"/>
    </source>
</evidence>